<accession>A0A2U1PDY2</accession>
<reference evidence="2 3" key="1">
    <citation type="journal article" date="2018" name="Mol. Plant">
        <title>The genome of Artemisia annua provides insight into the evolution of Asteraceae family and artemisinin biosynthesis.</title>
        <authorList>
            <person name="Shen Q."/>
            <person name="Zhang L."/>
            <person name="Liao Z."/>
            <person name="Wang S."/>
            <person name="Yan T."/>
            <person name="Shi P."/>
            <person name="Liu M."/>
            <person name="Fu X."/>
            <person name="Pan Q."/>
            <person name="Wang Y."/>
            <person name="Lv Z."/>
            <person name="Lu X."/>
            <person name="Zhang F."/>
            <person name="Jiang W."/>
            <person name="Ma Y."/>
            <person name="Chen M."/>
            <person name="Hao X."/>
            <person name="Li L."/>
            <person name="Tang Y."/>
            <person name="Lv G."/>
            <person name="Zhou Y."/>
            <person name="Sun X."/>
            <person name="Brodelius P.E."/>
            <person name="Rose J.K.C."/>
            <person name="Tang K."/>
        </authorList>
    </citation>
    <scope>NUCLEOTIDE SEQUENCE [LARGE SCALE GENOMIC DNA]</scope>
    <source>
        <strain evidence="3">cv. Huhao1</strain>
        <tissue evidence="2">Leaf</tissue>
    </source>
</reference>
<feature type="compositionally biased region" description="Basic and acidic residues" evidence="1">
    <location>
        <begin position="12"/>
        <end position="29"/>
    </location>
</feature>
<dbReference type="AlphaFoldDB" id="A0A2U1PDY2"/>
<gene>
    <name evidence="2" type="ORF">CTI12_AA070710</name>
</gene>
<feature type="region of interest" description="Disordered" evidence="1">
    <location>
        <begin position="1"/>
        <end position="52"/>
    </location>
</feature>
<evidence type="ECO:0000313" key="3">
    <source>
        <dbReference type="Proteomes" id="UP000245207"/>
    </source>
</evidence>
<evidence type="ECO:0000313" key="2">
    <source>
        <dbReference type="EMBL" id="PWA83966.1"/>
    </source>
</evidence>
<organism evidence="2 3">
    <name type="scientific">Artemisia annua</name>
    <name type="common">Sweet wormwood</name>
    <dbReference type="NCBI Taxonomy" id="35608"/>
    <lineage>
        <taxon>Eukaryota</taxon>
        <taxon>Viridiplantae</taxon>
        <taxon>Streptophyta</taxon>
        <taxon>Embryophyta</taxon>
        <taxon>Tracheophyta</taxon>
        <taxon>Spermatophyta</taxon>
        <taxon>Magnoliopsida</taxon>
        <taxon>eudicotyledons</taxon>
        <taxon>Gunneridae</taxon>
        <taxon>Pentapetalae</taxon>
        <taxon>asterids</taxon>
        <taxon>campanulids</taxon>
        <taxon>Asterales</taxon>
        <taxon>Asteraceae</taxon>
        <taxon>Asteroideae</taxon>
        <taxon>Anthemideae</taxon>
        <taxon>Artemisiinae</taxon>
        <taxon>Artemisia</taxon>
    </lineage>
</organism>
<keyword evidence="3" id="KW-1185">Reference proteome</keyword>
<proteinExistence type="predicted"/>
<dbReference type="Proteomes" id="UP000245207">
    <property type="component" value="Unassembled WGS sequence"/>
</dbReference>
<sequence length="52" mass="5373">MSSPDPNPGGEPLRDAPHPRAFTDKDASEKPTGATPSALLQPASEHRAGLPV</sequence>
<dbReference type="EMBL" id="PKPP01001284">
    <property type="protein sequence ID" value="PWA83966.1"/>
    <property type="molecule type" value="Genomic_DNA"/>
</dbReference>
<name>A0A2U1PDY2_ARTAN</name>
<protein>
    <submittedName>
        <fullName evidence="2">Uncharacterized protein</fullName>
    </submittedName>
</protein>
<evidence type="ECO:0000256" key="1">
    <source>
        <dbReference type="SAM" id="MobiDB-lite"/>
    </source>
</evidence>
<comment type="caution">
    <text evidence="2">The sequence shown here is derived from an EMBL/GenBank/DDBJ whole genome shotgun (WGS) entry which is preliminary data.</text>
</comment>